<sequence>CARFRLRPLLLSSTKGGWYTRCGASSTLAPVVGVFNIWWTGRGTARRNAPGFPGPTSRTPLSSRTSRPPDP</sequence>
<accession>A0A1A8UKD9</accession>
<proteinExistence type="predicted"/>
<dbReference type="AlphaFoldDB" id="A0A1A8UKD9"/>
<name>A0A1A8UKD9_NOTFU</name>
<protein>
    <submittedName>
        <fullName evidence="2">Uncharacterized protein</fullName>
    </submittedName>
</protein>
<feature type="region of interest" description="Disordered" evidence="1">
    <location>
        <begin position="44"/>
        <end position="71"/>
    </location>
</feature>
<organism evidence="2">
    <name type="scientific">Nothobranchius furzeri</name>
    <name type="common">Turquoise killifish</name>
    <dbReference type="NCBI Taxonomy" id="105023"/>
    <lineage>
        <taxon>Eukaryota</taxon>
        <taxon>Metazoa</taxon>
        <taxon>Chordata</taxon>
        <taxon>Craniata</taxon>
        <taxon>Vertebrata</taxon>
        <taxon>Euteleostomi</taxon>
        <taxon>Actinopterygii</taxon>
        <taxon>Neopterygii</taxon>
        <taxon>Teleostei</taxon>
        <taxon>Neoteleostei</taxon>
        <taxon>Acanthomorphata</taxon>
        <taxon>Ovalentaria</taxon>
        <taxon>Atherinomorphae</taxon>
        <taxon>Cyprinodontiformes</taxon>
        <taxon>Nothobranchiidae</taxon>
        <taxon>Nothobranchius</taxon>
    </lineage>
</organism>
<feature type="non-terminal residue" evidence="2">
    <location>
        <position position="71"/>
    </location>
</feature>
<evidence type="ECO:0000313" key="2">
    <source>
        <dbReference type="EMBL" id="SBS47782.1"/>
    </source>
</evidence>
<reference evidence="2" key="2">
    <citation type="submission" date="2016-06" db="EMBL/GenBank/DDBJ databases">
        <title>The genome of a short-lived fish provides insights into sex chromosome evolution and the genetic control of aging.</title>
        <authorList>
            <person name="Reichwald K."/>
            <person name="Felder M."/>
            <person name="Petzold A."/>
            <person name="Koch P."/>
            <person name="Groth M."/>
            <person name="Platzer M."/>
        </authorList>
    </citation>
    <scope>NUCLEOTIDE SEQUENCE</scope>
    <source>
        <tissue evidence="2">Brain</tissue>
    </source>
</reference>
<feature type="compositionally biased region" description="Low complexity" evidence="1">
    <location>
        <begin position="55"/>
        <end position="71"/>
    </location>
</feature>
<evidence type="ECO:0000256" key="1">
    <source>
        <dbReference type="SAM" id="MobiDB-lite"/>
    </source>
</evidence>
<reference evidence="2" key="1">
    <citation type="submission" date="2016-05" db="EMBL/GenBank/DDBJ databases">
        <authorList>
            <person name="Lavstsen T."/>
            <person name="Jespersen J.S."/>
        </authorList>
    </citation>
    <scope>NUCLEOTIDE SEQUENCE</scope>
    <source>
        <tissue evidence="2">Brain</tissue>
    </source>
</reference>
<dbReference type="EMBL" id="HAEJ01007325">
    <property type="protein sequence ID" value="SBS47782.1"/>
    <property type="molecule type" value="Transcribed_RNA"/>
</dbReference>
<feature type="non-terminal residue" evidence="2">
    <location>
        <position position="1"/>
    </location>
</feature>
<gene>
    <name evidence="2" type="primary">Nfu_g_1_024156</name>
</gene>